<gene>
    <name evidence="1" type="ORF">HanXRQr2_Chr10g0435281</name>
</gene>
<dbReference type="AlphaFoldDB" id="A0A9K3HXD1"/>
<dbReference type="EMBL" id="MNCJ02000325">
    <property type="protein sequence ID" value="KAF5785984.1"/>
    <property type="molecule type" value="Genomic_DNA"/>
</dbReference>
<reference evidence="1" key="1">
    <citation type="journal article" date="2017" name="Nature">
        <title>The sunflower genome provides insights into oil metabolism, flowering and Asterid evolution.</title>
        <authorList>
            <person name="Badouin H."/>
            <person name="Gouzy J."/>
            <person name="Grassa C.J."/>
            <person name="Murat F."/>
            <person name="Staton S.E."/>
            <person name="Cottret L."/>
            <person name="Lelandais-Briere C."/>
            <person name="Owens G.L."/>
            <person name="Carrere S."/>
            <person name="Mayjonade B."/>
            <person name="Legrand L."/>
            <person name="Gill N."/>
            <person name="Kane N.C."/>
            <person name="Bowers J.E."/>
            <person name="Hubner S."/>
            <person name="Bellec A."/>
            <person name="Berard A."/>
            <person name="Berges H."/>
            <person name="Blanchet N."/>
            <person name="Boniface M.C."/>
            <person name="Brunel D."/>
            <person name="Catrice O."/>
            <person name="Chaidir N."/>
            <person name="Claudel C."/>
            <person name="Donnadieu C."/>
            <person name="Faraut T."/>
            <person name="Fievet G."/>
            <person name="Helmstetter N."/>
            <person name="King M."/>
            <person name="Knapp S.J."/>
            <person name="Lai Z."/>
            <person name="Le Paslier M.C."/>
            <person name="Lippi Y."/>
            <person name="Lorenzon L."/>
            <person name="Mandel J.R."/>
            <person name="Marage G."/>
            <person name="Marchand G."/>
            <person name="Marquand E."/>
            <person name="Bret-Mestries E."/>
            <person name="Morien E."/>
            <person name="Nambeesan S."/>
            <person name="Nguyen T."/>
            <person name="Pegot-Espagnet P."/>
            <person name="Pouilly N."/>
            <person name="Raftis F."/>
            <person name="Sallet E."/>
            <person name="Schiex T."/>
            <person name="Thomas J."/>
            <person name="Vandecasteele C."/>
            <person name="Vares D."/>
            <person name="Vear F."/>
            <person name="Vautrin S."/>
            <person name="Crespi M."/>
            <person name="Mangin B."/>
            <person name="Burke J.M."/>
            <person name="Salse J."/>
            <person name="Munos S."/>
            <person name="Vincourt P."/>
            <person name="Rieseberg L.H."/>
            <person name="Langlade N.B."/>
        </authorList>
    </citation>
    <scope>NUCLEOTIDE SEQUENCE</scope>
    <source>
        <tissue evidence="1">Leaves</tissue>
    </source>
</reference>
<protein>
    <submittedName>
        <fullName evidence="1">Uncharacterized protein</fullName>
    </submittedName>
</protein>
<evidence type="ECO:0000313" key="2">
    <source>
        <dbReference type="Proteomes" id="UP000215914"/>
    </source>
</evidence>
<keyword evidence="2" id="KW-1185">Reference proteome</keyword>
<organism evidence="1 2">
    <name type="scientific">Helianthus annuus</name>
    <name type="common">Common sunflower</name>
    <dbReference type="NCBI Taxonomy" id="4232"/>
    <lineage>
        <taxon>Eukaryota</taxon>
        <taxon>Viridiplantae</taxon>
        <taxon>Streptophyta</taxon>
        <taxon>Embryophyta</taxon>
        <taxon>Tracheophyta</taxon>
        <taxon>Spermatophyta</taxon>
        <taxon>Magnoliopsida</taxon>
        <taxon>eudicotyledons</taxon>
        <taxon>Gunneridae</taxon>
        <taxon>Pentapetalae</taxon>
        <taxon>asterids</taxon>
        <taxon>campanulids</taxon>
        <taxon>Asterales</taxon>
        <taxon>Asteraceae</taxon>
        <taxon>Asteroideae</taxon>
        <taxon>Heliantheae alliance</taxon>
        <taxon>Heliantheae</taxon>
        <taxon>Helianthus</taxon>
    </lineage>
</organism>
<comment type="caution">
    <text evidence="1">The sequence shown here is derived from an EMBL/GenBank/DDBJ whole genome shotgun (WGS) entry which is preliminary data.</text>
</comment>
<evidence type="ECO:0000313" key="1">
    <source>
        <dbReference type="EMBL" id="KAF5785984.1"/>
    </source>
</evidence>
<name>A0A9K3HXD1_HELAN</name>
<sequence length="189" mass="21660">MGFFFFALRNTKKILISPPKSFHDWKMKFFYIHAEVTPMAMQFRNRGPIPKEDVAIPRGATWYENPLALPNRVFGEQILVAVGMSEKWSKDSENILVLLLEGEETALYQGAFFTFAGVMGTRPLRDGEEFWSEQMRPNFMHARLEAFATPPIASEGARIPNPMLCRAVTSAGKRDCLSFQRGVIRFFRM</sequence>
<dbReference type="Proteomes" id="UP000215914">
    <property type="component" value="Unassembled WGS sequence"/>
</dbReference>
<dbReference type="PANTHER" id="PTHR31099">
    <property type="entry name" value="OS06G0165300 PROTEIN"/>
    <property type="match status" value="1"/>
</dbReference>
<reference evidence="1" key="2">
    <citation type="submission" date="2020-06" db="EMBL/GenBank/DDBJ databases">
        <title>Helianthus annuus Genome sequencing and assembly Release 2.</title>
        <authorList>
            <person name="Gouzy J."/>
            <person name="Langlade N."/>
            <person name="Munos S."/>
        </authorList>
    </citation>
    <scope>NUCLEOTIDE SEQUENCE</scope>
    <source>
        <tissue evidence="1">Leaves</tissue>
    </source>
</reference>
<dbReference type="PANTHER" id="PTHR31099:SF49">
    <property type="entry name" value="MYOSIN HEAVY CHAIN-LIKE PROTEIN"/>
    <property type="match status" value="1"/>
</dbReference>
<accession>A0A9K3HXD1</accession>
<proteinExistence type="predicted"/>
<dbReference type="Gramene" id="mRNA:HanXRQr2_Chr10g0435281">
    <property type="protein sequence ID" value="mRNA:HanXRQr2_Chr10g0435281"/>
    <property type="gene ID" value="HanXRQr2_Chr10g0435281"/>
</dbReference>